<sequence length="131" mass="14621">MNTHNVRVKTAATETTETRVLGPNVNGLPSGVAQTLAFLGHLTQDGMEESERAELLLGSLLNLAEALRDAVPDWSARRPRLPFPLVRAWLAARDIALSQFGEIGQGAWEYALNDLRTELDAGFYFWRDNIW</sequence>
<name>A0A8A4K9I1_PANAN</name>
<evidence type="ECO:0000313" key="1">
    <source>
        <dbReference type="EMBL" id="QTC48508.1"/>
    </source>
</evidence>
<dbReference type="RefSeq" id="WP_207806793.1">
    <property type="nucleotide sequence ID" value="NZ_CP059085.1"/>
</dbReference>
<accession>A0A8A4K9I1</accession>
<dbReference type="AlphaFoldDB" id="A0A8A4K9I1"/>
<geneLocation type="plasmid" evidence="1 2">
    <name>pOC5aB</name>
</geneLocation>
<dbReference type="Proteomes" id="UP000663901">
    <property type="component" value="Plasmid pOC5aB"/>
</dbReference>
<reference evidence="1" key="1">
    <citation type="submission" date="2020-07" db="EMBL/GenBank/DDBJ databases">
        <title>Genome Sequences for Panteoa spp. that cause Center Rot in Onions.</title>
        <authorList>
            <person name="Asselin J.A."/>
            <person name="Helmann T."/>
            <person name="Beer S."/>
            <person name="Stodghill P."/>
        </authorList>
    </citation>
    <scope>NUCLEOTIDE SEQUENCE</scope>
    <source>
        <strain evidence="1">OC5a</strain>
        <plasmid evidence="1">pOC5aB</plasmid>
    </source>
</reference>
<gene>
    <name evidence="1" type="ORF">H0Z12_22260</name>
</gene>
<dbReference type="EMBL" id="CP059085">
    <property type="protein sequence ID" value="QTC48508.1"/>
    <property type="molecule type" value="Genomic_DNA"/>
</dbReference>
<protein>
    <submittedName>
        <fullName evidence="1">Uncharacterized protein</fullName>
    </submittedName>
</protein>
<keyword evidence="1" id="KW-0614">Plasmid</keyword>
<evidence type="ECO:0000313" key="2">
    <source>
        <dbReference type="Proteomes" id="UP000663901"/>
    </source>
</evidence>
<organism evidence="1 2">
    <name type="scientific">Pantoea ananas</name>
    <name type="common">Erwinia uredovora</name>
    <dbReference type="NCBI Taxonomy" id="553"/>
    <lineage>
        <taxon>Bacteria</taxon>
        <taxon>Pseudomonadati</taxon>
        <taxon>Pseudomonadota</taxon>
        <taxon>Gammaproteobacteria</taxon>
        <taxon>Enterobacterales</taxon>
        <taxon>Erwiniaceae</taxon>
        <taxon>Pantoea</taxon>
    </lineage>
</organism>
<proteinExistence type="predicted"/>